<dbReference type="InterPro" id="IPR009057">
    <property type="entry name" value="Homeodomain-like_sf"/>
</dbReference>
<dbReference type="InterPro" id="IPR000719">
    <property type="entry name" value="Prot_kinase_dom"/>
</dbReference>
<dbReference type="InterPro" id="IPR001005">
    <property type="entry name" value="SANT/Myb"/>
</dbReference>
<dbReference type="SMART" id="SM00717">
    <property type="entry name" value="SANT"/>
    <property type="match status" value="2"/>
</dbReference>
<dbReference type="SMART" id="SM00220">
    <property type="entry name" value="S_TKc"/>
    <property type="match status" value="1"/>
</dbReference>
<dbReference type="PROSITE" id="PS50090">
    <property type="entry name" value="MYB_LIKE"/>
    <property type="match status" value="1"/>
</dbReference>
<dbReference type="PROSITE" id="PS00108">
    <property type="entry name" value="PROTEIN_KINASE_ST"/>
    <property type="match status" value="1"/>
</dbReference>
<dbReference type="SUPFAM" id="SSF46689">
    <property type="entry name" value="Homeodomain-like"/>
    <property type="match status" value="1"/>
</dbReference>
<sequence>MKRFSPEEVEIIKELLKQLGEKEFAKEAAARLNVTRREILRFYRRELVPIFDDTSWSLEENDLLKAKYQELGPQWTKISSFFQNRTPSRIKNHFYELLKDESSDREENVVESFIPFRVNSHESNISDANHENMSSSPVAGTEIHPSTPDSMSQVGQYHYNSTNYYLANYPENQPSIEMYEGKLLSGEKVVIPKTLNGYTFIREIGQGSFSSNALAQKIETSAYYNAKIIPTERLINTEYEFLGNQEIGFLRFLQNNHLTQCYRSFKTPDNKYLIIIMELYEKDLYNYILFEGPKSPEEKKKFAYQMALAVQYLHHNSIAHLDIKPENFLIKDGNIYLSDFGFAKFYKLSPFSVVKTVSDAFAAPEYFINNKVHVFKLDIYALGITFWLLATQDPSFYCVDGNKDFFRFRALYLEFPIDETDELQVLAQWCLKKNPDERPTIDQILNHNFFKGF</sequence>
<dbReference type="CDD" id="cd00180">
    <property type="entry name" value="PKc"/>
    <property type="match status" value="1"/>
</dbReference>
<dbReference type="Pfam" id="PF00069">
    <property type="entry name" value="Pkinase"/>
    <property type="match status" value="1"/>
</dbReference>
<dbReference type="Gene3D" id="1.10.10.60">
    <property type="entry name" value="Homeodomain-like"/>
    <property type="match status" value="1"/>
</dbReference>
<accession>A0ABR2JRI1</accession>
<evidence type="ECO:0000259" key="4">
    <source>
        <dbReference type="PROSITE" id="PS51294"/>
    </source>
</evidence>
<evidence type="ECO:0000259" key="3">
    <source>
        <dbReference type="PROSITE" id="PS50090"/>
    </source>
</evidence>
<evidence type="ECO:0000256" key="1">
    <source>
        <dbReference type="SAM" id="MobiDB-lite"/>
    </source>
</evidence>
<feature type="domain" description="Myb-like" evidence="3">
    <location>
        <begin position="55"/>
        <end position="98"/>
    </location>
</feature>
<dbReference type="PROSITE" id="PS50011">
    <property type="entry name" value="PROTEIN_KINASE_DOM"/>
    <property type="match status" value="1"/>
</dbReference>
<dbReference type="InterPro" id="IPR011009">
    <property type="entry name" value="Kinase-like_dom_sf"/>
</dbReference>
<name>A0ABR2JRI1_9EUKA</name>
<evidence type="ECO:0000313" key="5">
    <source>
        <dbReference type="EMBL" id="KAK8881016.1"/>
    </source>
</evidence>
<proteinExistence type="predicted"/>
<dbReference type="PANTHER" id="PTHR44167">
    <property type="entry name" value="OVARIAN-SPECIFIC SERINE/THREONINE-PROTEIN KINASE LOK-RELATED"/>
    <property type="match status" value="1"/>
</dbReference>
<protein>
    <submittedName>
        <fullName evidence="5">Uncharacterized protein</fullName>
    </submittedName>
</protein>
<organism evidence="5 6">
    <name type="scientific">Tritrichomonas musculus</name>
    <dbReference type="NCBI Taxonomy" id="1915356"/>
    <lineage>
        <taxon>Eukaryota</taxon>
        <taxon>Metamonada</taxon>
        <taxon>Parabasalia</taxon>
        <taxon>Tritrichomonadida</taxon>
        <taxon>Tritrichomonadidae</taxon>
        <taxon>Tritrichomonas</taxon>
    </lineage>
</organism>
<feature type="compositionally biased region" description="Polar residues" evidence="1">
    <location>
        <begin position="128"/>
        <end position="138"/>
    </location>
</feature>
<dbReference type="PANTHER" id="PTHR44167:SF24">
    <property type="entry name" value="SERINE_THREONINE-PROTEIN KINASE CHK2"/>
    <property type="match status" value="1"/>
</dbReference>
<comment type="caution">
    <text evidence="5">The sequence shown here is derived from an EMBL/GenBank/DDBJ whole genome shotgun (WGS) entry which is preliminary data.</text>
</comment>
<feature type="domain" description="HTH myb-type" evidence="4">
    <location>
        <begin position="55"/>
        <end position="102"/>
    </location>
</feature>
<dbReference type="EMBL" id="JAPFFF010000010">
    <property type="protein sequence ID" value="KAK8881016.1"/>
    <property type="molecule type" value="Genomic_DNA"/>
</dbReference>
<dbReference type="CDD" id="cd00167">
    <property type="entry name" value="SANT"/>
    <property type="match status" value="1"/>
</dbReference>
<dbReference type="Gene3D" id="1.10.510.10">
    <property type="entry name" value="Transferase(Phosphotransferase) domain 1"/>
    <property type="match status" value="1"/>
</dbReference>
<feature type="region of interest" description="Disordered" evidence="1">
    <location>
        <begin position="128"/>
        <end position="152"/>
    </location>
</feature>
<feature type="domain" description="Protein kinase" evidence="2">
    <location>
        <begin position="198"/>
        <end position="450"/>
    </location>
</feature>
<dbReference type="PROSITE" id="PS51294">
    <property type="entry name" value="HTH_MYB"/>
    <property type="match status" value="1"/>
</dbReference>
<dbReference type="InterPro" id="IPR008271">
    <property type="entry name" value="Ser/Thr_kinase_AS"/>
</dbReference>
<dbReference type="Pfam" id="PF00249">
    <property type="entry name" value="Myb_DNA-binding"/>
    <property type="match status" value="1"/>
</dbReference>
<evidence type="ECO:0000313" key="6">
    <source>
        <dbReference type="Proteomes" id="UP001470230"/>
    </source>
</evidence>
<reference evidence="5 6" key="1">
    <citation type="submission" date="2024-04" db="EMBL/GenBank/DDBJ databases">
        <title>Tritrichomonas musculus Genome.</title>
        <authorList>
            <person name="Alves-Ferreira E."/>
            <person name="Grigg M."/>
            <person name="Lorenzi H."/>
            <person name="Galac M."/>
        </authorList>
    </citation>
    <scope>NUCLEOTIDE SEQUENCE [LARGE SCALE GENOMIC DNA]</scope>
    <source>
        <strain evidence="5 6">EAF2021</strain>
    </source>
</reference>
<dbReference type="Proteomes" id="UP001470230">
    <property type="component" value="Unassembled WGS sequence"/>
</dbReference>
<keyword evidence="6" id="KW-1185">Reference proteome</keyword>
<dbReference type="InterPro" id="IPR017930">
    <property type="entry name" value="Myb_dom"/>
</dbReference>
<evidence type="ECO:0000259" key="2">
    <source>
        <dbReference type="PROSITE" id="PS50011"/>
    </source>
</evidence>
<dbReference type="SUPFAM" id="SSF56112">
    <property type="entry name" value="Protein kinase-like (PK-like)"/>
    <property type="match status" value="1"/>
</dbReference>
<gene>
    <name evidence="5" type="ORF">M9Y10_003726</name>
</gene>